<keyword evidence="3" id="KW-0560">Oxidoreductase</keyword>
<dbReference type="InterPro" id="IPR006694">
    <property type="entry name" value="Fatty_acid_hydroxylase"/>
</dbReference>
<protein>
    <submittedName>
        <fullName evidence="6">Unannotated protein</fullName>
    </submittedName>
</protein>
<keyword evidence="2" id="KW-0125">Carotenoid biosynthesis</keyword>
<evidence type="ECO:0000259" key="5">
    <source>
        <dbReference type="Pfam" id="PF04116"/>
    </source>
</evidence>
<feature type="transmembrane region" description="Helical" evidence="4">
    <location>
        <begin position="14"/>
        <end position="36"/>
    </location>
</feature>
<dbReference type="GO" id="GO:0010291">
    <property type="term" value="F:beta-carotene 3-hydroxylase activity"/>
    <property type="evidence" value="ECO:0007669"/>
    <property type="project" value="TreeGrafter"/>
</dbReference>
<name>A0A6J7MHG1_9ZZZZ</name>
<comment type="similarity">
    <text evidence="1">Belongs to the sterol desaturase family.</text>
</comment>
<dbReference type="AlphaFoldDB" id="A0A6J7MHG1"/>
<organism evidence="6">
    <name type="scientific">freshwater metagenome</name>
    <dbReference type="NCBI Taxonomy" id="449393"/>
    <lineage>
        <taxon>unclassified sequences</taxon>
        <taxon>metagenomes</taxon>
        <taxon>ecological metagenomes</taxon>
    </lineage>
</organism>
<evidence type="ECO:0000256" key="1">
    <source>
        <dbReference type="ARBA" id="ARBA00009324"/>
    </source>
</evidence>
<sequence length="167" mass="18488">MPYRQLPCGAVQNVLIATLAFVLMEPFTYCAHRWVMHGLAKFLHESHHRNAARAVPALLEANDFFPVILAAGVNILLALGFNQPSLGALVPTCVGITAYGFAYFIVHDVYIHRRLRLFGNKKVALLERLAVAHRRHHQFNGEPYGMLLPITGQRASGSIPSHVPAES</sequence>
<feature type="transmembrane region" description="Helical" evidence="4">
    <location>
        <begin position="86"/>
        <end position="106"/>
    </location>
</feature>
<dbReference type="PANTHER" id="PTHR31899:SF9">
    <property type="entry name" value="BETA-CAROTENE 3-HYDROXYLASE 1, CHLOROPLASTIC"/>
    <property type="match status" value="1"/>
</dbReference>
<evidence type="ECO:0000313" key="6">
    <source>
        <dbReference type="EMBL" id="CAB4979418.1"/>
    </source>
</evidence>
<proteinExistence type="inferred from homology"/>
<dbReference type="GO" id="GO:0016119">
    <property type="term" value="P:carotene metabolic process"/>
    <property type="evidence" value="ECO:0007669"/>
    <property type="project" value="TreeGrafter"/>
</dbReference>
<feature type="domain" description="Fatty acid hydroxylase" evidence="5">
    <location>
        <begin position="18"/>
        <end position="150"/>
    </location>
</feature>
<dbReference type="GO" id="GO:0005506">
    <property type="term" value="F:iron ion binding"/>
    <property type="evidence" value="ECO:0007669"/>
    <property type="project" value="InterPro"/>
</dbReference>
<dbReference type="GO" id="GO:0016123">
    <property type="term" value="P:xanthophyll biosynthetic process"/>
    <property type="evidence" value="ECO:0007669"/>
    <property type="project" value="TreeGrafter"/>
</dbReference>
<keyword evidence="4" id="KW-1133">Transmembrane helix</keyword>
<dbReference type="PANTHER" id="PTHR31899">
    <property type="entry name" value="BETA-CAROTENE 3-HYDROXYLASE 1, CHLOROPLASTIC"/>
    <property type="match status" value="1"/>
</dbReference>
<dbReference type="InterPro" id="IPR045019">
    <property type="entry name" value="BETA-OHASE-like"/>
</dbReference>
<keyword evidence="4" id="KW-0812">Transmembrane</keyword>
<gene>
    <name evidence="6" type="ORF">UFOPK4000_00014</name>
</gene>
<dbReference type="Pfam" id="PF04116">
    <property type="entry name" value="FA_hydroxylase"/>
    <property type="match status" value="1"/>
</dbReference>
<dbReference type="GO" id="GO:0009507">
    <property type="term" value="C:chloroplast"/>
    <property type="evidence" value="ECO:0007669"/>
    <property type="project" value="TreeGrafter"/>
</dbReference>
<evidence type="ECO:0000256" key="2">
    <source>
        <dbReference type="ARBA" id="ARBA00022746"/>
    </source>
</evidence>
<evidence type="ECO:0000256" key="4">
    <source>
        <dbReference type="SAM" id="Phobius"/>
    </source>
</evidence>
<keyword evidence="4" id="KW-0472">Membrane</keyword>
<dbReference type="EMBL" id="CAFBOT010000001">
    <property type="protein sequence ID" value="CAB4979418.1"/>
    <property type="molecule type" value="Genomic_DNA"/>
</dbReference>
<reference evidence="6" key="1">
    <citation type="submission" date="2020-05" db="EMBL/GenBank/DDBJ databases">
        <authorList>
            <person name="Chiriac C."/>
            <person name="Salcher M."/>
            <person name="Ghai R."/>
            <person name="Kavagutti S V."/>
        </authorList>
    </citation>
    <scope>NUCLEOTIDE SEQUENCE</scope>
</reference>
<accession>A0A6J7MHG1</accession>
<evidence type="ECO:0000256" key="3">
    <source>
        <dbReference type="ARBA" id="ARBA00023002"/>
    </source>
</evidence>